<dbReference type="InterPro" id="IPR050577">
    <property type="entry name" value="MAPR/NEUFC/NENF-like"/>
</dbReference>
<dbReference type="EMBL" id="HBUF01094648">
    <property type="protein sequence ID" value="CAG6636566.1"/>
    <property type="molecule type" value="Transcribed_RNA"/>
</dbReference>
<dbReference type="GO" id="GO:0016020">
    <property type="term" value="C:membrane"/>
    <property type="evidence" value="ECO:0007669"/>
    <property type="project" value="TreeGrafter"/>
</dbReference>
<feature type="transmembrane region" description="Helical" evidence="3">
    <location>
        <begin position="20"/>
        <end position="40"/>
    </location>
</feature>
<dbReference type="EMBL" id="HBUF01679096">
    <property type="protein sequence ID" value="CAG6792028.1"/>
    <property type="molecule type" value="Transcribed_RNA"/>
</dbReference>
<comment type="similarity">
    <text evidence="1">Belongs to the cytochrome b5 family. MAPR subfamily.</text>
</comment>
<keyword evidence="3" id="KW-1133">Transmembrane helix</keyword>
<dbReference type="EMBL" id="HBUF01094646">
    <property type="protein sequence ID" value="CAG6636562.1"/>
    <property type="molecule type" value="Transcribed_RNA"/>
</dbReference>
<dbReference type="EMBL" id="HBUF01186487">
    <property type="protein sequence ID" value="CAG6656869.1"/>
    <property type="molecule type" value="Transcribed_RNA"/>
</dbReference>
<dbReference type="InterPro" id="IPR001199">
    <property type="entry name" value="Cyt_B5-like_heme/steroid-bd"/>
</dbReference>
<dbReference type="PANTHER" id="PTHR10281">
    <property type="entry name" value="MEMBRANE-ASSOCIATED PROGESTERONE RECEPTOR COMPONENT-RELATED"/>
    <property type="match status" value="1"/>
</dbReference>
<dbReference type="EMBL" id="HBUF01347100">
    <property type="protein sequence ID" value="CAG6710426.1"/>
    <property type="molecule type" value="Transcribed_RNA"/>
</dbReference>
<dbReference type="EMBL" id="HBUF01094645">
    <property type="protein sequence ID" value="CAG6636560.1"/>
    <property type="molecule type" value="Transcribed_RNA"/>
</dbReference>
<reference evidence="5" key="1">
    <citation type="submission" date="2021-05" db="EMBL/GenBank/DDBJ databases">
        <authorList>
            <person name="Alioto T."/>
            <person name="Alioto T."/>
            <person name="Gomez Garrido J."/>
        </authorList>
    </citation>
    <scope>NUCLEOTIDE SEQUENCE</scope>
</reference>
<dbReference type="Gene3D" id="3.10.120.10">
    <property type="entry name" value="Cytochrome b5-like heme/steroid binding domain"/>
    <property type="match status" value="1"/>
</dbReference>
<dbReference type="EMBL" id="HBUF01679097">
    <property type="protein sequence ID" value="CAG6792029.1"/>
    <property type="molecule type" value="Transcribed_RNA"/>
</dbReference>
<dbReference type="PANTHER" id="PTHR10281:SF106">
    <property type="entry name" value="IP06960P-RELATED"/>
    <property type="match status" value="1"/>
</dbReference>
<name>A0A8D8UX12_9HEMI</name>
<dbReference type="EMBL" id="HBUF01186486">
    <property type="protein sequence ID" value="CAG6656863.1"/>
    <property type="molecule type" value="Transcribed_RNA"/>
</dbReference>
<feature type="region of interest" description="Disordered" evidence="2">
    <location>
        <begin position="163"/>
        <end position="196"/>
    </location>
</feature>
<dbReference type="GO" id="GO:0005783">
    <property type="term" value="C:endoplasmic reticulum"/>
    <property type="evidence" value="ECO:0007669"/>
    <property type="project" value="TreeGrafter"/>
</dbReference>
<dbReference type="EMBL" id="HBUF01186488">
    <property type="protein sequence ID" value="CAG6656876.1"/>
    <property type="molecule type" value="Transcribed_RNA"/>
</dbReference>
<accession>A0A8D8UX12</accession>
<dbReference type="AlphaFoldDB" id="A0A8D8UX12"/>
<evidence type="ECO:0000259" key="4">
    <source>
        <dbReference type="SMART" id="SM01117"/>
    </source>
</evidence>
<dbReference type="EMBL" id="HBUF01094647">
    <property type="protein sequence ID" value="CAG6636564.1"/>
    <property type="molecule type" value="Transcribed_RNA"/>
</dbReference>
<dbReference type="InterPro" id="IPR036400">
    <property type="entry name" value="Cyt_B5-like_heme/steroid_sf"/>
</dbReference>
<dbReference type="EMBL" id="HBUF01186489">
    <property type="protein sequence ID" value="CAG6656883.1"/>
    <property type="molecule type" value="Transcribed_RNA"/>
</dbReference>
<dbReference type="EMBL" id="HBUF01186490">
    <property type="protein sequence ID" value="CAG6656889.1"/>
    <property type="molecule type" value="Transcribed_RNA"/>
</dbReference>
<keyword evidence="5" id="KW-0675">Receptor</keyword>
<keyword evidence="3" id="KW-0472">Membrane</keyword>
<dbReference type="FunFam" id="3.10.120.10:FF:000003">
    <property type="entry name" value="membrane-associated progesterone receptor component 1"/>
    <property type="match status" value="1"/>
</dbReference>
<dbReference type="SMART" id="SM01117">
    <property type="entry name" value="Cyt-b5"/>
    <property type="match status" value="1"/>
</dbReference>
<dbReference type="EMBL" id="HBUF01094644">
    <property type="protein sequence ID" value="CAG6636558.1"/>
    <property type="molecule type" value="Transcribed_RNA"/>
</dbReference>
<dbReference type="EMBL" id="HBUF01094649">
    <property type="protein sequence ID" value="CAG6636568.1"/>
    <property type="molecule type" value="Transcribed_RNA"/>
</dbReference>
<sequence>MSEEIPTKDELPTEEESGIFVYLINIFLVVIIVVLIYKILRGQETPALPPPEPQLPKMKKQDFTLEELKAYDGNGTDGRILIGVNHKVFDVTKGKRFYGPGGPYAAFAGRDASRAFATFTVAPGKDEYDDLSDLTPAEWESVREWEEQLDSKYTYVGKLLKPGETHTKYEDEEEEKEEGKGETVTTTATVEEKKEL</sequence>
<proteinExistence type="inferred from homology"/>
<dbReference type="SUPFAM" id="SSF55856">
    <property type="entry name" value="Cytochrome b5-like heme/steroid binding domain"/>
    <property type="match status" value="1"/>
</dbReference>
<dbReference type="Pfam" id="PF00173">
    <property type="entry name" value="Cyt-b5"/>
    <property type="match status" value="1"/>
</dbReference>
<evidence type="ECO:0000256" key="1">
    <source>
        <dbReference type="ARBA" id="ARBA00038357"/>
    </source>
</evidence>
<organism evidence="5">
    <name type="scientific">Cacopsylla melanoneura</name>
    <dbReference type="NCBI Taxonomy" id="428564"/>
    <lineage>
        <taxon>Eukaryota</taxon>
        <taxon>Metazoa</taxon>
        <taxon>Ecdysozoa</taxon>
        <taxon>Arthropoda</taxon>
        <taxon>Hexapoda</taxon>
        <taxon>Insecta</taxon>
        <taxon>Pterygota</taxon>
        <taxon>Neoptera</taxon>
        <taxon>Paraneoptera</taxon>
        <taxon>Hemiptera</taxon>
        <taxon>Sternorrhyncha</taxon>
        <taxon>Psylloidea</taxon>
        <taxon>Psyllidae</taxon>
        <taxon>Psyllinae</taxon>
        <taxon>Cacopsylla</taxon>
    </lineage>
</organism>
<keyword evidence="3" id="KW-0812">Transmembrane</keyword>
<dbReference type="EMBL" id="HBUF01094642">
    <property type="protein sequence ID" value="CAG6636554.1"/>
    <property type="molecule type" value="Transcribed_RNA"/>
</dbReference>
<dbReference type="EMBL" id="HBUF01347102">
    <property type="protein sequence ID" value="CAG6710428.1"/>
    <property type="molecule type" value="Transcribed_RNA"/>
</dbReference>
<evidence type="ECO:0000256" key="2">
    <source>
        <dbReference type="SAM" id="MobiDB-lite"/>
    </source>
</evidence>
<dbReference type="EMBL" id="HBUF01347101">
    <property type="protein sequence ID" value="CAG6710427.1"/>
    <property type="molecule type" value="Transcribed_RNA"/>
</dbReference>
<evidence type="ECO:0000313" key="5">
    <source>
        <dbReference type="EMBL" id="CAG6710427.1"/>
    </source>
</evidence>
<dbReference type="EMBL" id="HBUF01094643">
    <property type="protein sequence ID" value="CAG6636556.1"/>
    <property type="molecule type" value="Transcribed_RNA"/>
</dbReference>
<feature type="domain" description="Cytochrome b5 heme-binding" evidence="4">
    <location>
        <begin position="63"/>
        <end position="160"/>
    </location>
</feature>
<evidence type="ECO:0000256" key="3">
    <source>
        <dbReference type="SAM" id="Phobius"/>
    </source>
</evidence>
<protein>
    <submittedName>
        <fullName evidence="5">Membrane-associated progesterone receptor component 2</fullName>
    </submittedName>
</protein>
<dbReference type="EMBL" id="HBUF01186491">
    <property type="protein sequence ID" value="CAG6656896.1"/>
    <property type="molecule type" value="Transcribed_RNA"/>
</dbReference>